<proteinExistence type="predicted"/>
<organism evidence="2 3">
    <name type="scientific">Acropora cervicornis</name>
    <name type="common">Staghorn coral</name>
    <dbReference type="NCBI Taxonomy" id="6130"/>
    <lineage>
        <taxon>Eukaryota</taxon>
        <taxon>Metazoa</taxon>
        <taxon>Cnidaria</taxon>
        <taxon>Anthozoa</taxon>
        <taxon>Hexacorallia</taxon>
        <taxon>Scleractinia</taxon>
        <taxon>Astrocoeniina</taxon>
        <taxon>Acroporidae</taxon>
        <taxon>Acropora</taxon>
    </lineage>
</organism>
<evidence type="ECO:0000313" key="3">
    <source>
        <dbReference type="Proteomes" id="UP001249851"/>
    </source>
</evidence>
<dbReference type="Gene3D" id="3.60.10.10">
    <property type="entry name" value="Endonuclease/exonuclease/phosphatase"/>
    <property type="match status" value="1"/>
</dbReference>
<dbReference type="InterPro" id="IPR043502">
    <property type="entry name" value="DNA/RNA_pol_sf"/>
</dbReference>
<dbReference type="Proteomes" id="UP001249851">
    <property type="component" value="Unassembled WGS sequence"/>
</dbReference>
<dbReference type="SUPFAM" id="SSF56672">
    <property type="entry name" value="DNA/RNA polymerases"/>
    <property type="match status" value="1"/>
</dbReference>
<evidence type="ECO:0000313" key="2">
    <source>
        <dbReference type="EMBL" id="KAK2574170.1"/>
    </source>
</evidence>
<reference evidence="2" key="2">
    <citation type="journal article" date="2023" name="Science">
        <title>Genomic signatures of disease resistance in endangered staghorn corals.</title>
        <authorList>
            <person name="Vollmer S.V."/>
            <person name="Selwyn J.D."/>
            <person name="Despard B.A."/>
            <person name="Roesel C.L."/>
        </authorList>
    </citation>
    <scope>NUCLEOTIDE SEQUENCE</scope>
    <source>
        <strain evidence="2">K2</strain>
    </source>
</reference>
<dbReference type="EMBL" id="JARQWQ010000001">
    <property type="protein sequence ID" value="KAK2574170.1"/>
    <property type="molecule type" value="Genomic_DNA"/>
</dbReference>
<dbReference type="AlphaFoldDB" id="A0AAD9R6W3"/>
<evidence type="ECO:0000259" key="1">
    <source>
        <dbReference type="Pfam" id="PF00078"/>
    </source>
</evidence>
<dbReference type="GO" id="GO:0003964">
    <property type="term" value="F:RNA-directed DNA polymerase activity"/>
    <property type="evidence" value="ECO:0007669"/>
    <property type="project" value="UniProtKB-KW"/>
</dbReference>
<accession>A0AAD9R6W3</accession>
<protein>
    <submittedName>
        <fullName evidence="2">RNA-directed DNA polymerase from transposon X-element</fullName>
    </submittedName>
</protein>
<dbReference type="InterPro" id="IPR000477">
    <property type="entry name" value="RT_dom"/>
</dbReference>
<reference evidence="2" key="1">
    <citation type="journal article" date="2023" name="G3 (Bethesda)">
        <title>Whole genome assembly and annotation of the endangered Caribbean coral Acropora cervicornis.</title>
        <authorList>
            <person name="Selwyn J.D."/>
            <person name="Vollmer S.V."/>
        </authorList>
    </citation>
    <scope>NUCLEOTIDE SEQUENCE</scope>
    <source>
        <strain evidence="2">K2</strain>
    </source>
</reference>
<dbReference type="PANTHER" id="PTHR33332">
    <property type="entry name" value="REVERSE TRANSCRIPTASE DOMAIN-CONTAINING PROTEIN"/>
    <property type="match status" value="1"/>
</dbReference>
<keyword evidence="2" id="KW-0548">Nucleotidyltransferase</keyword>
<sequence length="735" mass="84174">MSQDESSAITSALCERLFKAMGSAVSIQDIDTAHRVPTRNTGNGGPRPIICRFIRRLSKDNVMNQRRNASRVDPSAVGFSEDVSLSAVRIFDHLTPRMQKSQTESENQSPFSILHTNVRSLRRNIDNLQVHLLDELDYQFSVIGITETKITNSSGLDFNARLSNYQFEYVPTPLSCGGVGMYINNCLKFKVLERTSKEAFQALWIEIESPKSKNIVCGVIYRQHNDPEQFLQYLDMTLEKLSSSDKAVYLMSDFNIDLLKCEISDYSHNFLLSLQCYSFFPVIDKPTRVYKNSATLIDNIFVNRFDHKISGGNIVSDISDHYSQFCFIHSLTPKNLTTKCKIRDYSNFSEECFINDVSETDWNSLMANGSFVRGGHGNLGYTQSQSTQIGSTVSNKEEIVCGVPQGSVLGPLLFLIYVNDIYRCSQIFDFYLFADDTNLLYSNKDLKDLETVVNDELIKVGDWLDANKLSLNTSKSNFVIFHPYQHKPDCTIQLEIYNNDLKESVPLEQKTFVKYLGILIDNNLSWKYHIDYISSKVSKGIGMIARLRHLVPFATLLNIYRSLIEPYISYGLIAWGQAANIHLNKILILQKRALRLMYFADSKAHSAPLFVHSRILPVTMLYYLLVSSMMHDINNHRVPSNISMLFTHSEQVHHHFTRFSAAGNLYVKTSRTNQLLFSFARIGVRVWNSIPMKFRIKNRTPFKRELKNRLLKLMEIEEMNVDLRCTEICKHLSAS</sequence>
<name>A0AAD9R6W3_ACRCE</name>
<feature type="domain" description="Reverse transcriptase" evidence="1">
    <location>
        <begin position="397"/>
        <end position="518"/>
    </location>
</feature>
<dbReference type="Pfam" id="PF00078">
    <property type="entry name" value="RVT_1"/>
    <property type="match status" value="1"/>
</dbReference>
<keyword evidence="3" id="KW-1185">Reference proteome</keyword>
<keyword evidence="2" id="KW-0695">RNA-directed DNA polymerase</keyword>
<gene>
    <name evidence="2" type="ORF">P5673_000305</name>
</gene>
<comment type="caution">
    <text evidence="2">The sequence shown here is derived from an EMBL/GenBank/DDBJ whole genome shotgun (WGS) entry which is preliminary data.</text>
</comment>
<dbReference type="Gene3D" id="3.30.70.1820">
    <property type="entry name" value="L1 transposable element, RRM domain"/>
    <property type="match status" value="1"/>
</dbReference>
<keyword evidence="2" id="KW-0808">Transferase</keyword>
<dbReference type="InterPro" id="IPR036691">
    <property type="entry name" value="Endo/exonu/phosph_ase_sf"/>
</dbReference>
<dbReference type="SUPFAM" id="SSF56219">
    <property type="entry name" value="DNase I-like"/>
    <property type="match status" value="1"/>
</dbReference>